<gene>
    <name evidence="8" type="ORF">HCDG_08064</name>
</gene>
<dbReference type="PROSITE" id="PS51360">
    <property type="entry name" value="PLUS3"/>
    <property type="match status" value="1"/>
</dbReference>
<accession>C6HPD3</accession>
<keyword evidence="3" id="KW-0804">Transcription</keyword>
<evidence type="ECO:0000256" key="2">
    <source>
        <dbReference type="ARBA" id="ARBA00023015"/>
    </source>
</evidence>
<evidence type="ECO:0000256" key="1">
    <source>
        <dbReference type="ARBA" id="ARBA00004123"/>
    </source>
</evidence>
<sequence length="638" mass="70673">MSDIDAEILALAGGDDSSDEEAAAAAQPKRGSPGEVGGGDSGEESGEVSGRRSGKSSARTKRTRDAGDKDDDGAELSSSSSRSRTSLRSASMSESDSDDVSPPPGDQGPIFPYEKLFYSAKDKAEVMALPEIQREELLSERAQQVDRHNQDLALRRLLASREREEARAAEKKKRKAGATDLEESQRKSSRQKTTLGGRKVGETSDAIEAYKRQREQKGKRDEQRRRDASSRKKDRANGSTDGELSDRDANGESDVEWDEGPRRRSPSVPRDDPPAELRDIQRARVGRSNFAQVCFYPGFDSAISNCYVRVVIGVNKESQQNEYRLCSIKKFTEGKPYAMEAPNGRSFITTQYAVLAHGKAEKEFPFIACSDSPITEAEFNRYRQTMAVEDCKMATKSMVANKVADINRLINHQFTKEELEEKLRRQGTNDNKMKIFERIQLEKRRQEAIATGDEAAIAQCDAELQRFTGPKLAFGTTLVKPRSAEKTQQERLQELNRRNQKLNAENVRRAQLEERRRERLAAAAVARGEAVANRFARVKTKARTHYDVHGNRLLPKGAEDGGGSDMSRPVTPITGANTPNGNKISTPIRNGRSVTPSSTKGVGDSTKVARKGGVPVIRHRPTDDENIAALDFEIDIEI</sequence>
<feature type="coiled-coil region" evidence="5">
    <location>
        <begin position="485"/>
        <end position="515"/>
    </location>
</feature>
<feature type="compositionally biased region" description="Low complexity" evidence="6">
    <location>
        <begin position="77"/>
        <end position="94"/>
    </location>
</feature>
<feature type="compositionally biased region" description="Polar residues" evidence="6">
    <location>
        <begin position="574"/>
        <end position="600"/>
    </location>
</feature>
<evidence type="ECO:0000256" key="4">
    <source>
        <dbReference type="ARBA" id="ARBA00023242"/>
    </source>
</evidence>
<comment type="subcellular location">
    <subcellularLocation>
        <location evidence="1">Nucleus</location>
    </subcellularLocation>
</comment>
<evidence type="ECO:0000256" key="5">
    <source>
        <dbReference type="SAM" id="Coils"/>
    </source>
</evidence>
<dbReference type="eggNOG" id="KOG2402">
    <property type="taxonomic scope" value="Eukaryota"/>
</dbReference>
<dbReference type="SUPFAM" id="SSF159042">
    <property type="entry name" value="Plus3-like"/>
    <property type="match status" value="1"/>
</dbReference>
<feature type="region of interest" description="Disordered" evidence="6">
    <location>
        <begin position="161"/>
        <end position="277"/>
    </location>
</feature>
<dbReference type="GO" id="GO:0003677">
    <property type="term" value="F:DNA binding"/>
    <property type="evidence" value="ECO:0007669"/>
    <property type="project" value="InterPro"/>
</dbReference>
<dbReference type="Pfam" id="PF03126">
    <property type="entry name" value="Plus-3"/>
    <property type="match status" value="1"/>
</dbReference>
<dbReference type="OMA" id="ISGCYAR"/>
<dbReference type="PANTHER" id="PTHR13115:SF8">
    <property type="entry name" value="RNA POLYMERASE-ASSOCIATED PROTEIN RTF1 HOMOLOG"/>
    <property type="match status" value="1"/>
</dbReference>
<dbReference type="OrthoDB" id="166375at2759"/>
<organism evidence="8 9">
    <name type="scientific">Ajellomyces capsulatus (strain H143)</name>
    <name type="common">Darling's disease fungus</name>
    <name type="synonym">Histoplasma capsulatum</name>
    <dbReference type="NCBI Taxonomy" id="544712"/>
    <lineage>
        <taxon>Eukaryota</taxon>
        <taxon>Fungi</taxon>
        <taxon>Dikarya</taxon>
        <taxon>Ascomycota</taxon>
        <taxon>Pezizomycotina</taxon>
        <taxon>Eurotiomycetes</taxon>
        <taxon>Eurotiomycetidae</taxon>
        <taxon>Onygenales</taxon>
        <taxon>Ajellomycetaceae</taxon>
        <taxon>Histoplasma</taxon>
    </lineage>
</organism>
<feature type="compositionally biased region" description="Basic residues" evidence="6">
    <location>
        <begin position="52"/>
        <end position="62"/>
    </location>
</feature>
<keyword evidence="4" id="KW-0539">Nucleus</keyword>
<evidence type="ECO:0000313" key="9">
    <source>
        <dbReference type="Proteomes" id="UP000002624"/>
    </source>
</evidence>
<feature type="domain" description="Plus3" evidence="7">
    <location>
        <begin position="274"/>
        <end position="411"/>
    </location>
</feature>
<feature type="compositionally biased region" description="Low complexity" evidence="6">
    <location>
        <begin position="23"/>
        <end position="33"/>
    </location>
</feature>
<dbReference type="FunFam" id="3.90.70.200:FF:000005">
    <property type="entry name" value="Related to Pol II transcription elongation factor"/>
    <property type="match status" value="1"/>
</dbReference>
<dbReference type="STRING" id="544712.C6HPD3"/>
<dbReference type="AlphaFoldDB" id="C6HPD3"/>
<dbReference type="VEuPathDB" id="FungiDB:HCDG_08064"/>
<feature type="compositionally biased region" description="Basic and acidic residues" evidence="6">
    <location>
        <begin position="208"/>
        <end position="231"/>
    </location>
</feature>
<reference evidence="9" key="1">
    <citation type="submission" date="2009-05" db="EMBL/GenBank/DDBJ databases">
        <title>The genome sequence of Ajellomyces capsulatus strain H143.</title>
        <authorList>
            <person name="Champion M."/>
            <person name="Cuomo C.A."/>
            <person name="Ma L.-J."/>
            <person name="Henn M.R."/>
            <person name="Sil A."/>
            <person name="Goldman B."/>
            <person name="Young S.K."/>
            <person name="Kodira C.D."/>
            <person name="Zeng Q."/>
            <person name="Koehrsen M."/>
            <person name="Alvarado L."/>
            <person name="Berlin A.M."/>
            <person name="Borenstein D."/>
            <person name="Chen Z."/>
            <person name="Engels R."/>
            <person name="Freedman E."/>
            <person name="Gellesch M."/>
            <person name="Goldberg J."/>
            <person name="Griggs A."/>
            <person name="Gujja S."/>
            <person name="Heiman D.I."/>
            <person name="Hepburn T.A."/>
            <person name="Howarth C."/>
            <person name="Jen D."/>
            <person name="Larson L."/>
            <person name="Lewis B."/>
            <person name="Mehta T."/>
            <person name="Park D."/>
            <person name="Pearson M."/>
            <person name="Roberts A."/>
            <person name="Saif S."/>
            <person name="Shea T.D."/>
            <person name="Shenoy N."/>
            <person name="Sisk P."/>
            <person name="Stolte C."/>
            <person name="Sykes S."/>
            <person name="Walk T."/>
            <person name="White J."/>
            <person name="Yandava C."/>
            <person name="Klein B."/>
            <person name="McEwen J.G."/>
            <person name="Puccia R."/>
            <person name="Goldman G.H."/>
            <person name="Felipe M.S."/>
            <person name="Nino-Vega G."/>
            <person name="San-Blas G."/>
            <person name="Taylor J.W."/>
            <person name="Mendoza L."/>
            <person name="Galagan J.E."/>
            <person name="Nusbaum C."/>
            <person name="Birren B.W."/>
        </authorList>
    </citation>
    <scope>NUCLEOTIDE SEQUENCE [LARGE SCALE GENOMIC DNA]</scope>
    <source>
        <strain evidence="9">H143</strain>
    </source>
</reference>
<proteinExistence type="predicted"/>
<dbReference type="GO" id="GO:0016593">
    <property type="term" value="C:Cdc73/Paf1 complex"/>
    <property type="evidence" value="ECO:0007669"/>
    <property type="project" value="TreeGrafter"/>
</dbReference>
<dbReference type="InterPro" id="IPR004343">
    <property type="entry name" value="Plus-3_dom"/>
</dbReference>
<evidence type="ECO:0000259" key="7">
    <source>
        <dbReference type="PROSITE" id="PS51360"/>
    </source>
</evidence>
<keyword evidence="5" id="KW-0175">Coiled coil</keyword>
<dbReference type="SMART" id="SM00719">
    <property type="entry name" value="Plus3"/>
    <property type="match status" value="1"/>
</dbReference>
<dbReference type="GO" id="GO:1990269">
    <property type="term" value="F:RNA polymerase II C-terminal domain phosphoserine binding"/>
    <property type="evidence" value="ECO:0007669"/>
    <property type="project" value="TreeGrafter"/>
</dbReference>
<name>C6HPD3_AJECH</name>
<dbReference type="PANTHER" id="PTHR13115">
    <property type="entry name" value="RNA POLYMERASE-ASSOCIATED PROTEIN RTF1 HOMOLOG"/>
    <property type="match status" value="1"/>
</dbReference>
<protein>
    <recommendedName>
        <fullName evidence="7">Plus3 domain-containing protein</fullName>
    </recommendedName>
</protein>
<feature type="region of interest" description="Disordered" evidence="6">
    <location>
        <begin position="1"/>
        <end position="112"/>
    </location>
</feature>
<dbReference type="Proteomes" id="UP000002624">
    <property type="component" value="Unassembled WGS sequence"/>
</dbReference>
<dbReference type="Gene3D" id="3.90.70.200">
    <property type="entry name" value="Plus-3 domain"/>
    <property type="match status" value="1"/>
</dbReference>
<evidence type="ECO:0000313" key="8">
    <source>
        <dbReference type="EMBL" id="EER37805.1"/>
    </source>
</evidence>
<evidence type="ECO:0000256" key="3">
    <source>
        <dbReference type="ARBA" id="ARBA00023163"/>
    </source>
</evidence>
<dbReference type="HOGENOM" id="CLU_019525_1_0_1"/>
<dbReference type="EMBL" id="GG692433">
    <property type="protein sequence ID" value="EER37805.1"/>
    <property type="molecule type" value="Genomic_DNA"/>
</dbReference>
<evidence type="ECO:0000256" key="6">
    <source>
        <dbReference type="SAM" id="MobiDB-lite"/>
    </source>
</evidence>
<dbReference type="InterPro" id="IPR036128">
    <property type="entry name" value="Plus3-like_sf"/>
</dbReference>
<keyword evidence="2" id="KW-0805">Transcription regulation</keyword>
<feature type="region of interest" description="Disordered" evidence="6">
    <location>
        <begin position="551"/>
        <end position="607"/>
    </location>
</feature>